<organism evidence="3 4">
    <name type="scientific">Paspalum notatum var. saurae</name>
    <dbReference type="NCBI Taxonomy" id="547442"/>
    <lineage>
        <taxon>Eukaryota</taxon>
        <taxon>Viridiplantae</taxon>
        <taxon>Streptophyta</taxon>
        <taxon>Embryophyta</taxon>
        <taxon>Tracheophyta</taxon>
        <taxon>Spermatophyta</taxon>
        <taxon>Magnoliopsida</taxon>
        <taxon>Liliopsida</taxon>
        <taxon>Poales</taxon>
        <taxon>Poaceae</taxon>
        <taxon>PACMAD clade</taxon>
        <taxon>Panicoideae</taxon>
        <taxon>Andropogonodae</taxon>
        <taxon>Paspaleae</taxon>
        <taxon>Paspalinae</taxon>
        <taxon>Paspalum</taxon>
    </lineage>
</organism>
<proteinExistence type="predicted"/>
<dbReference type="PANTHER" id="PTHR47150:SF6">
    <property type="entry name" value="OS01G0872900 PROTEIN"/>
    <property type="match status" value="1"/>
</dbReference>
<dbReference type="InterPro" id="IPR006912">
    <property type="entry name" value="Harbinger_derived_prot"/>
</dbReference>
<dbReference type="AlphaFoldDB" id="A0AAQ3WU44"/>
<sequence length="784" mass="88021">MRRQSKRTSAPMPLEIPPQGASPVQPPRAQPILPPGFPSMVGPGTWFAPRPPQSMVSSSTPCWVNELQLSGTVGSVPQGPWWTPSSSNGGSAVPCSLAENVADTDAQAWGADPHPPGGFLNFLTNAQNPAQAASNAINVEENDSVGAWLNNSNDPIESNYKKNEQYWKAVAAFYNSTTPKNRARLPKQIKSHFGRIKKQVTLFCAAWKEANALWASGESDVDLMDRAMKTYEGDNKKDGPFMFKHCWDVLRKEPKWDAYLLRLEEPETGKRKYNDDEDLGQQFSLDDVVDERPIGGNQAKEQLKKKKKEQGCIIDLEDELQKFVDVQKTANEGRKEMLETQRRVSSDNLEAQRLAHQAAKENKESVMLETYRSLLMQDTTGMTEDVRSEHVLALSLPTMSESSTHADELAPSKIIEEYVAEQNILDSFARKIAMKIKATLGRVSQRQYGPRKTIRRDHEGAHDRLVEDYFAEEPLYPANCARRVGLSPLQKCTAAIRMLAYGTPADALDEYLKIGKSTALECLDKFARGVIEVFGEKYLRRPTREDIERLLQVNESRGFPGMLGSIDCMHWRWEKCPLAWRGQFTRGDYGVPTMVLEAVASQDLHIWHAFFGVAGSNNDLNVLNQSPLFFDALKGEAPQVQFSVNGNEYSTGYYLADGIYPEWAAFMKTIPLPQIEKHKVFAKHQEGARKDVERAFGVLQSRFTIVRRPARLWKRKSVGRIMLACVILHNMIVEDEKEEATIHIDLNQNPGASFALPPEVNERWMPPTVPTILLVALTASANFC</sequence>
<evidence type="ECO:0000313" key="3">
    <source>
        <dbReference type="EMBL" id="WVZ73480.1"/>
    </source>
</evidence>
<protein>
    <recommendedName>
        <fullName evidence="2">No apical meristem-associated C-terminal domain-containing protein</fullName>
    </recommendedName>
</protein>
<accession>A0AAQ3WU44</accession>
<dbReference type="Pfam" id="PF14303">
    <property type="entry name" value="NAM-associated"/>
    <property type="match status" value="1"/>
</dbReference>
<feature type="region of interest" description="Disordered" evidence="1">
    <location>
        <begin position="1"/>
        <end position="37"/>
    </location>
</feature>
<evidence type="ECO:0000313" key="4">
    <source>
        <dbReference type="Proteomes" id="UP001341281"/>
    </source>
</evidence>
<dbReference type="EMBL" id="CP144749">
    <property type="protein sequence ID" value="WVZ73480.1"/>
    <property type="molecule type" value="Genomic_DNA"/>
</dbReference>
<evidence type="ECO:0000259" key="2">
    <source>
        <dbReference type="Pfam" id="PF14303"/>
    </source>
</evidence>
<dbReference type="Proteomes" id="UP001341281">
    <property type="component" value="Chromosome 05"/>
</dbReference>
<gene>
    <name evidence="3" type="ORF">U9M48_021780</name>
</gene>
<feature type="compositionally biased region" description="Pro residues" evidence="1">
    <location>
        <begin position="24"/>
        <end position="37"/>
    </location>
</feature>
<evidence type="ECO:0000256" key="1">
    <source>
        <dbReference type="SAM" id="MobiDB-lite"/>
    </source>
</evidence>
<reference evidence="3 4" key="1">
    <citation type="submission" date="2024-02" db="EMBL/GenBank/DDBJ databases">
        <title>High-quality chromosome-scale genome assembly of Pensacola bahiagrass (Paspalum notatum Flugge var. saurae).</title>
        <authorList>
            <person name="Vega J.M."/>
            <person name="Podio M."/>
            <person name="Orjuela J."/>
            <person name="Siena L.A."/>
            <person name="Pessino S.C."/>
            <person name="Combes M.C."/>
            <person name="Mariac C."/>
            <person name="Albertini E."/>
            <person name="Pupilli F."/>
            <person name="Ortiz J.P.A."/>
            <person name="Leblanc O."/>
        </authorList>
    </citation>
    <scope>NUCLEOTIDE SEQUENCE [LARGE SCALE GENOMIC DNA]</scope>
    <source>
        <strain evidence="3">R1</strain>
        <tissue evidence="3">Leaf</tissue>
    </source>
</reference>
<feature type="domain" description="No apical meristem-associated C-terminal" evidence="2">
    <location>
        <begin position="240"/>
        <end position="387"/>
    </location>
</feature>
<dbReference type="PANTHER" id="PTHR47150">
    <property type="entry name" value="OS12G0169200 PROTEIN"/>
    <property type="match status" value="1"/>
</dbReference>
<name>A0AAQ3WU44_PASNO</name>
<dbReference type="InterPro" id="IPR029466">
    <property type="entry name" value="NAM-associated_C"/>
</dbReference>
<dbReference type="Pfam" id="PF04827">
    <property type="entry name" value="Plant_tran"/>
    <property type="match status" value="1"/>
</dbReference>
<keyword evidence="4" id="KW-1185">Reference proteome</keyword>